<dbReference type="PANTHER" id="PTHR31744">
    <property type="entry name" value="PROTEIN CUP-SHAPED COTYLEDON 2-RELATED"/>
    <property type="match status" value="1"/>
</dbReference>
<evidence type="ECO:0000256" key="2">
    <source>
        <dbReference type="ARBA" id="ARBA00023125"/>
    </source>
</evidence>
<sequence>MADPTTMQRRVPPGYRFCPTEEELVAYYLRRKLMAPDPSIYNTIPEIDICKYEPWELPAFPETEQDDSECYFFNRCDYKYSNSTRFKRTTSLGFWKVTSKDRPIKDRETNNVIGIKKILVYILPRAFSSWELMQLGHS</sequence>
<comment type="caution">
    <text evidence="6">The sequence shown here is derived from an EMBL/GenBank/DDBJ whole genome shotgun (WGS) entry which is preliminary data.</text>
</comment>
<dbReference type="GO" id="GO:0003677">
    <property type="term" value="F:DNA binding"/>
    <property type="evidence" value="ECO:0007669"/>
    <property type="project" value="UniProtKB-KW"/>
</dbReference>
<accession>A0AAE1K9F8</accession>
<name>A0AAE1K9F8_9FABA</name>
<evidence type="ECO:0000256" key="1">
    <source>
        <dbReference type="ARBA" id="ARBA00023015"/>
    </source>
</evidence>
<evidence type="ECO:0000313" key="6">
    <source>
        <dbReference type="EMBL" id="KAK4268969.1"/>
    </source>
</evidence>
<evidence type="ECO:0000256" key="3">
    <source>
        <dbReference type="ARBA" id="ARBA00023163"/>
    </source>
</evidence>
<dbReference type="AlphaFoldDB" id="A0AAE1K9F8"/>
<dbReference type="Gene3D" id="2.170.150.80">
    <property type="entry name" value="NAC domain"/>
    <property type="match status" value="1"/>
</dbReference>
<gene>
    <name evidence="6" type="ORF">QN277_022186</name>
</gene>
<dbReference type="PROSITE" id="PS51005">
    <property type="entry name" value="NAC"/>
    <property type="match status" value="1"/>
</dbReference>
<keyword evidence="1" id="KW-0805">Transcription regulation</keyword>
<keyword evidence="3" id="KW-0804">Transcription</keyword>
<keyword evidence="2" id="KW-0238">DNA-binding</keyword>
<dbReference type="SUPFAM" id="SSF101941">
    <property type="entry name" value="NAC domain"/>
    <property type="match status" value="1"/>
</dbReference>
<dbReference type="GO" id="GO:0006355">
    <property type="term" value="P:regulation of DNA-templated transcription"/>
    <property type="evidence" value="ECO:0007669"/>
    <property type="project" value="InterPro"/>
</dbReference>
<evidence type="ECO:0000259" key="5">
    <source>
        <dbReference type="PROSITE" id="PS51005"/>
    </source>
</evidence>
<organism evidence="6 7">
    <name type="scientific">Acacia crassicarpa</name>
    <name type="common">northern wattle</name>
    <dbReference type="NCBI Taxonomy" id="499986"/>
    <lineage>
        <taxon>Eukaryota</taxon>
        <taxon>Viridiplantae</taxon>
        <taxon>Streptophyta</taxon>
        <taxon>Embryophyta</taxon>
        <taxon>Tracheophyta</taxon>
        <taxon>Spermatophyta</taxon>
        <taxon>Magnoliopsida</taxon>
        <taxon>eudicotyledons</taxon>
        <taxon>Gunneridae</taxon>
        <taxon>Pentapetalae</taxon>
        <taxon>rosids</taxon>
        <taxon>fabids</taxon>
        <taxon>Fabales</taxon>
        <taxon>Fabaceae</taxon>
        <taxon>Caesalpinioideae</taxon>
        <taxon>mimosoid clade</taxon>
        <taxon>Acacieae</taxon>
        <taxon>Acacia</taxon>
    </lineage>
</organism>
<feature type="domain" description="NAC" evidence="5">
    <location>
        <begin position="11"/>
        <end position="138"/>
    </location>
</feature>
<dbReference type="PANTHER" id="PTHR31744:SF210">
    <property type="entry name" value="NAC DOMAIN-CONTAINING PROTEIN 86-LIKE"/>
    <property type="match status" value="1"/>
</dbReference>
<reference evidence="6" key="1">
    <citation type="submission" date="2023-10" db="EMBL/GenBank/DDBJ databases">
        <title>Chromosome-level genome of the transformable northern wattle, Acacia crassicarpa.</title>
        <authorList>
            <person name="Massaro I."/>
            <person name="Sinha N.R."/>
            <person name="Poethig S."/>
            <person name="Leichty A.R."/>
        </authorList>
    </citation>
    <scope>NUCLEOTIDE SEQUENCE</scope>
    <source>
        <strain evidence="6">Acra3RX</strain>
        <tissue evidence="6">Leaf</tissue>
    </source>
</reference>
<keyword evidence="4" id="KW-0539">Nucleus</keyword>
<evidence type="ECO:0000256" key="4">
    <source>
        <dbReference type="ARBA" id="ARBA00023242"/>
    </source>
</evidence>
<dbReference type="EMBL" id="JAWXYG010000006">
    <property type="protein sequence ID" value="KAK4268969.1"/>
    <property type="molecule type" value="Genomic_DNA"/>
</dbReference>
<dbReference type="Pfam" id="PF02365">
    <property type="entry name" value="NAM"/>
    <property type="match status" value="1"/>
</dbReference>
<protein>
    <recommendedName>
        <fullName evidence="5">NAC domain-containing protein</fullName>
    </recommendedName>
</protein>
<dbReference type="InterPro" id="IPR036093">
    <property type="entry name" value="NAC_dom_sf"/>
</dbReference>
<dbReference type="InterPro" id="IPR003441">
    <property type="entry name" value="NAC-dom"/>
</dbReference>
<evidence type="ECO:0000313" key="7">
    <source>
        <dbReference type="Proteomes" id="UP001293593"/>
    </source>
</evidence>
<keyword evidence="7" id="KW-1185">Reference proteome</keyword>
<dbReference type="Proteomes" id="UP001293593">
    <property type="component" value="Unassembled WGS sequence"/>
</dbReference>
<proteinExistence type="predicted"/>